<organism evidence="1 2">
    <name type="scientific">Lysobacter capsici AZ78</name>
    <dbReference type="NCBI Taxonomy" id="1444315"/>
    <lineage>
        <taxon>Bacteria</taxon>
        <taxon>Pseudomonadati</taxon>
        <taxon>Pseudomonadota</taxon>
        <taxon>Gammaproteobacteria</taxon>
        <taxon>Lysobacterales</taxon>
        <taxon>Lysobacteraceae</taxon>
        <taxon>Lysobacter</taxon>
    </lineage>
</organism>
<name>A0A108UAI8_9GAMM</name>
<protein>
    <submittedName>
        <fullName evidence="1">Uncharacterized protein</fullName>
    </submittedName>
</protein>
<dbReference type="EMBL" id="JAJA02000001">
    <property type="protein sequence ID" value="KWS05564.1"/>
    <property type="molecule type" value="Genomic_DNA"/>
</dbReference>
<sequence length="198" mass="21457">MHSAARANPPQAPSLFTAPAPVAAPVVKLNPHARDGHVLSFHFDDLPQALTQVAATADFQVANVECVPVDYGKAIGGVRLAPRHSLPLSLNRGDDGRYVAIVHVDALLDEDYYGLGVCRWELTTATVHFHSPSTHFVGGLKAERLIAGGETVQYYLTRDLAQKPRSMDYVYGETAADFYQPSAGPQFTLVLNAHKEVP</sequence>
<evidence type="ECO:0000313" key="2">
    <source>
        <dbReference type="Proteomes" id="UP000023435"/>
    </source>
</evidence>
<accession>A0A108UAI8</accession>
<comment type="caution">
    <text evidence="1">The sequence shown here is derived from an EMBL/GenBank/DDBJ whole genome shotgun (WGS) entry which is preliminary data.</text>
</comment>
<dbReference type="Proteomes" id="UP000023435">
    <property type="component" value="Unassembled WGS sequence"/>
</dbReference>
<gene>
    <name evidence="1" type="ORF">AZ78_3116</name>
</gene>
<proteinExistence type="predicted"/>
<reference evidence="1 2" key="1">
    <citation type="journal article" date="2014" name="Genome Announc.">
        <title>Draft Genome Sequence of Lysobacter capsici AZ78, a Bacterium Antagonistic to Plant-Pathogenic Oomycetes.</title>
        <authorList>
            <person name="Puopolo G."/>
            <person name="Sonego P."/>
            <person name="Engelen K."/>
            <person name="Pertot I."/>
        </authorList>
    </citation>
    <scope>NUCLEOTIDE SEQUENCE [LARGE SCALE GENOMIC DNA]</scope>
    <source>
        <strain evidence="1 2">AZ78</strain>
    </source>
</reference>
<keyword evidence="2" id="KW-1185">Reference proteome</keyword>
<dbReference type="AlphaFoldDB" id="A0A108UAI8"/>
<evidence type="ECO:0000313" key="1">
    <source>
        <dbReference type="EMBL" id="KWS05564.1"/>
    </source>
</evidence>